<evidence type="ECO:0000256" key="3">
    <source>
        <dbReference type="ARBA" id="ARBA00022723"/>
    </source>
</evidence>
<keyword evidence="4 7" id="KW-0255">Endonuclease</keyword>
<dbReference type="InterPro" id="IPR023091">
    <property type="entry name" value="MetalPrtase_cat_dom_sf_prd"/>
</dbReference>
<evidence type="ECO:0000256" key="7">
    <source>
        <dbReference type="HAMAP-Rule" id="MF_00009"/>
    </source>
</evidence>
<dbReference type="SUPFAM" id="SSF55486">
    <property type="entry name" value="Metalloproteases ('zincins'), catalytic domain"/>
    <property type="match status" value="1"/>
</dbReference>
<comment type="function">
    <text evidence="7">Single strand-specific metallo-endoribonuclease involved in late-stage 70S ribosome quality control and in maturation of the 3' terminus of the 16S rRNA.</text>
</comment>
<name>A0AAF0CGP0_9PROT</name>
<dbReference type="InterPro" id="IPR002036">
    <property type="entry name" value="YbeY"/>
</dbReference>
<gene>
    <name evidence="7 8" type="primary">ybeY</name>
    <name evidence="8" type="ORF">PUV54_05595</name>
</gene>
<keyword evidence="2 7" id="KW-0540">Nuclease</keyword>
<dbReference type="KEGG" id="hfl:PUV54_05595"/>
<dbReference type="Proteomes" id="UP001214043">
    <property type="component" value="Chromosome"/>
</dbReference>
<dbReference type="PROSITE" id="PS01306">
    <property type="entry name" value="UPF0054"/>
    <property type="match status" value="1"/>
</dbReference>
<comment type="similarity">
    <text evidence="1 7">Belongs to the endoribonuclease YbeY family.</text>
</comment>
<evidence type="ECO:0000256" key="1">
    <source>
        <dbReference type="ARBA" id="ARBA00010875"/>
    </source>
</evidence>
<dbReference type="GO" id="GO:0004222">
    <property type="term" value="F:metalloendopeptidase activity"/>
    <property type="evidence" value="ECO:0007669"/>
    <property type="project" value="InterPro"/>
</dbReference>
<dbReference type="PANTHER" id="PTHR46986:SF1">
    <property type="entry name" value="ENDORIBONUCLEASE YBEY, CHLOROPLASTIC"/>
    <property type="match status" value="1"/>
</dbReference>
<evidence type="ECO:0000256" key="2">
    <source>
        <dbReference type="ARBA" id="ARBA00022722"/>
    </source>
</evidence>
<accession>A0AAF0CGP0</accession>
<sequence>MIEVIFEDEGWREAMPDADRLAKSCQHAAARFEPLVARETALLLCSDATIIDLNARFRNRDKATNVLSFPSGLEDGFLGDIAVARETCLAEAAEKNIALRDHAAHLIIHAMLHLAGYDHERDADATVMENREAEILTLMGVADPYAEKT</sequence>
<dbReference type="GO" id="GO:0004521">
    <property type="term" value="F:RNA endonuclease activity"/>
    <property type="evidence" value="ECO:0007669"/>
    <property type="project" value="UniProtKB-UniRule"/>
</dbReference>
<dbReference type="InterPro" id="IPR020549">
    <property type="entry name" value="YbeY_CS"/>
</dbReference>
<keyword evidence="7" id="KW-0698">rRNA processing</keyword>
<evidence type="ECO:0000256" key="5">
    <source>
        <dbReference type="ARBA" id="ARBA00022801"/>
    </source>
</evidence>
<feature type="binding site" evidence="7">
    <location>
        <position position="109"/>
    </location>
    <ligand>
        <name>Zn(2+)</name>
        <dbReference type="ChEBI" id="CHEBI:29105"/>
        <note>catalytic</note>
    </ligand>
</feature>
<dbReference type="Pfam" id="PF02130">
    <property type="entry name" value="YbeY"/>
    <property type="match status" value="1"/>
</dbReference>
<keyword evidence="3 7" id="KW-0479">Metal-binding</keyword>
<dbReference type="AlphaFoldDB" id="A0AAF0CGP0"/>
<keyword evidence="7" id="KW-0690">Ribosome biogenesis</keyword>
<evidence type="ECO:0000313" key="9">
    <source>
        <dbReference type="Proteomes" id="UP001214043"/>
    </source>
</evidence>
<dbReference type="EC" id="3.1.-.-" evidence="7"/>
<dbReference type="RefSeq" id="WP_274494608.1">
    <property type="nucleotide sequence ID" value="NZ_CP118166.1"/>
</dbReference>
<feature type="binding site" evidence="7">
    <location>
        <position position="113"/>
    </location>
    <ligand>
        <name>Zn(2+)</name>
        <dbReference type="ChEBI" id="CHEBI:29105"/>
        <note>catalytic</note>
    </ligand>
</feature>
<reference evidence="8" key="1">
    <citation type="submission" date="2023-02" db="EMBL/GenBank/DDBJ databases">
        <title>Genome sequence of Hyphococcus flavus.</title>
        <authorList>
            <person name="Rong J.-C."/>
            <person name="Zhao Q."/>
            <person name="Yi M."/>
            <person name="Wu J.-Y."/>
        </authorList>
    </citation>
    <scope>NUCLEOTIDE SEQUENCE</scope>
    <source>
        <strain evidence="8">MCCC 1K03223</strain>
    </source>
</reference>
<dbReference type="PANTHER" id="PTHR46986">
    <property type="entry name" value="ENDORIBONUCLEASE YBEY, CHLOROPLASTIC"/>
    <property type="match status" value="1"/>
</dbReference>
<keyword evidence="6 7" id="KW-0862">Zinc</keyword>
<keyword evidence="7" id="KW-0963">Cytoplasm</keyword>
<comment type="subcellular location">
    <subcellularLocation>
        <location evidence="7">Cytoplasm</location>
    </subcellularLocation>
</comment>
<protein>
    <recommendedName>
        <fullName evidence="7">Endoribonuclease YbeY</fullName>
        <ecNumber evidence="7">3.1.-.-</ecNumber>
    </recommendedName>
</protein>
<organism evidence="8 9">
    <name type="scientific">Hyphococcus flavus</name>
    <dbReference type="NCBI Taxonomy" id="1866326"/>
    <lineage>
        <taxon>Bacteria</taxon>
        <taxon>Pseudomonadati</taxon>
        <taxon>Pseudomonadota</taxon>
        <taxon>Alphaproteobacteria</taxon>
        <taxon>Parvularculales</taxon>
        <taxon>Parvularculaceae</taxon>
        <taxon>Hyphococcus</taxon>
    </lineage>
</organism>
<keyword evidence="9" id="KW-1185">Reference proteome</keyword>
<proteinExistence type="inferred from homology"/>
<feature type="binding site" evidence="7">
    <location>
        <position position="119"/>
    </location>
    <ligand>
        <name>Zn(2+)</name>
        <dbReference type="ChEBI" id="CHEBI:29105"/>
        <note>catalytic</note>
    </ligand>
</feature>
<dbReference type="GO" id="GO:0008270">
    <property type="term" value="F:zinc ion binding"/>
    <property type="evidence" value="ECO:0007669"/>
    <property type="project" value="UniProtKB-UniRule"/>
</dbReference>
<dbReference type="Gene3D" id="3.40.390.30">
    <property type="entry name" value="Metalloproteases ('zincins'), catalytic domain"/>
    <property type="match status" value="1"/>
</dbReference>
<dbReference type="GO" id="GO:0005737">
    <property type="term" value="C:cytoplasm"/>
    <property type="evidence" value="ECO:0007669"/>
    <property type="project" value="UniProtKB-SubCell"/>
</dbReference>
<evidence type="ECO:0000313" key="8">
    <source>
        <dbReference type="EMBL" id="WDI32669.1"/>
    </source>
</evidence>
<comment type="cofactor">
    <cofactor evidence="7">
        <name>Zn(2+)</name>
        <dbReference type="ChEBI" id="CHEBI:29105"/>
    </cofactor>
    <text evidence="7">Binds 1 zinc ion.</text>
</comment>
<evidence type="ECO:0000256" key="6">
    <source>
        <dbReference type="ARBA" id="ARBA00022833"/>
    </source>
</evidence>
<dbReference type="HAMAP" id="MF_00009">
    <property type="entry name" value="Endoribonucl_YbeY"/>
    <property type="match status" value="1"/>
</dbReference>
<dbReference type="EMBL" id="CP118166">
    <property type="protein sequence ID" value="WDI32669.1"/>
    <property type="molecule type" value="Genomic_DNA"/>
</dbReference>
<dbReference type="NCBIfam" id="TIGR00043">
    <property type="entry name" value="rRNA maturation RNase YbeY"/>
    <property type="match status" value="1"/>
</dbReference>
<evidence type="ECO:0000256" key="4">
    <source>
        <dbReference type="ARBA" id="ARBA00022759"/>
    </source>
</evidence>
<keyword evidence="5 7" id="KW-0378">Hydrolase</keyword>
<dbReference type="GO" id="GO:0006364">
    <property type="term" value="P:rRNA processing"/>
    <property type="evidence" value="ECO:0007669"/>
    <property type="project" value="UniProtKB-UniRule"/>
</dbReference>